<sequence length="98" mass="10108">MAKFLLLYRADQSAAERMAQATPEQQAAGMQAWMAWFAKAGEAVVDGGAPTAGGDGTIGGYSILQADSADAVRSLLEGHPHTEIGTIDVLEILPPPGA</sequence>
<dbReference type="SUPFAM" id="SSF54909">
    <property type="entry name" value="Dimeric alpha+beta barrel"/>
    <property type="match status" value="1"/>
</dbReference>
<feature type="domain" description="YCII-related" evidence="2">
    <location>
        <begin position="7"/>
        <end position="94"/>
    </location>
</feature>
<evidence type="ECO:0000313" key="3">
    <source>
        <dbReference type="EMBL" id="MFC3514467.1"/>
    </source>
</evidence>
<keyword evidence="4" id="KW-1185">Reference proteome</keyword>
<reference evidence="4" key="1">
    <citation type="journal article" date="2019" name="Int. J. Syst. Evol. Microbiol.">
        <title>The Global Catalogue of Microorganisms (GCM) 10K type strain sequencing project: providing services to taxonomists for standard genome sequencing and annotation.</title>
        <authorList>
            <consortium name="The Broad Institute Genomics Platform"/>
            <consortium name="The Broad Institute Genome Sequencing Center for Infectious Disease"/>
            <person name="Wu L."/>
            <person name="Ma J."/>
        </authorList>
    </citation>
    <scope>NUCLEOTIDE SEQUENCE [LARGE SCALE GENOMIC DNA]</scope>
    <source>
        <strain evidence="4">CGMCC 4.7682</strain>
    </source>
</reference>
<proteinExistence type="inferred from homology"/>
<dbReference type="RefSeq" id="WP_377868346.1">
    <property type="nucleotide sequence ID" value="NZ_JBHMAY010000005.1"/>
</dbReference>
<dbReference type="Proteomes" id="UP001595764">
    <property type="component" value="Unassembled WGS sequence"/>
</dbReference>
<name>A0ABV7QMB5_9PSEU</name>
<evidence type="ECO:0000256" key="1">
    <source>
        <dbReference type="ARBA" id="ARBA00007689"/>
    </source>
</evidence>
<dbReference type="InterPro" id="IPR011008">
    <property type="entry name" value="Dimeric_a/b-barrel"/>
</dbReference>
<protein>
    <submittedName>
        <fullName evidence="3">YciI family protein</fullName>
    </submittedName>
</protein>
<evidence type="ECO:0000259" key="2">
    <source>
        <dbReference type="Pfam" id="PF03795"/>
    </source>
</evidence>
<accession>A0ABV7QMB5</accession>
<dbReference type="Pfam" id="PF03795">
    <property type="entry name" value="YCII"/>
    <property type="match status" value="1"/>
</dbReference>
<dbReference type="InterPro" id="IPR005545">
    <property type="entry name" value="YCII"/>
</dbReference>
<organism evidence="3 4">
    <name type="scientific">Amycolatopsis halotolerans</name>
    <dbReference type="NCBI Taxonomy" id="330083"/>
    <lineage>
        <taxon>Bacteria</taxon>
        <taxon>Bacillati</taxon>
        <taxon>Actinomycetota</taxon>
        <taxon>Actinomycetes</taxon>
        <taxon>Pseudonocardiales</taxon>
        <taxon>Pseudonocardiaceae</taxon>
        <taxon>Amycolatopsis</taxon>
    </lineage>
</organism>
<gene>
    <name evidence="3" type="ORF">ACFORO_30155</name>
</gene>
<dbReference type="EMBL" id="JBHRWI010000040">
    <property type="protein sequence ID" value="MFC3514467.1"/>
    <property type="molecule type" value="Genomic_DNA"/>
</dbReference>
<comment type="caution">
    <text evidence="3">The sequence shown here is derived from an EMBL/GenBank/DDBJ whole genome shotgun (WGS) entry which is preliminary data.</text>
</comment>
<comment type="similarity">
    <text evidence="1">Belongs to the YciI family.</text>
</comment>
<evidence type="ECO:0000313" key="4">
    <source>
        <dbReference type="Proteomes" id="UP001595764"/>
    </source>
</evidence>